<evidence type="ECO:0000313" key="2">
    <source>
        <dbReference type="EMBL" id="VDL94497.1"/>
    </source>
</evidence>
<accession>A0A183SV64</accession>
<gene>
    <name evidence="2" type="ORF">SSLN_LOCUS8112</name>
</gene>
<dbReference type="EMBL" id="UYSU01034475">
    <property type="protein sequence ID" value="VDL94497.1"/>
    <property type="molecule type" value="Genomic_DNA"/>
</dbReference>
<evidence type="ECO:0000313" key="3">
    <source>
        <dbReference type="Proteomes" id="UP000275846"/>
    </source>
</evidence>
<proteinExistence type="predicted"/>
<reference evidence="4" key="1">
    <citation type="submission" date="2016-06" db="UniProtKB">
        <authorList>
            <consortium name="WormBaseParasite"/>
        </authorList>
    </citation>
    <scope>IDENTIFICATION</scope>
</reference>
<keyword evidence="3" id="KW-1185">Reference proteome</keyword>
<dbReference type="Proteomes" id="UP000275846">
    <property type="component" value="Unassembled WGS sequence"/>
</dbReference>
<dbReference type="WBParaSite" id="SSLN_0000842201-mRNA-1">
    <property type="protein sequence ID" value="SSLN_0000842201-mRNA-1"/>
    <property type="gene ID" value="SSLN_0000842201"/>
</dbReference>
<feature type="compositionally biased region" description="Low complexity" evidence="1">
    <location>
        <begin position="25"/>
        <end position="44"/>
    </location>
</feature>
<name>A0A183SV64_SCHSO</name>
<evidence type="ECO:0000313" key="4">
    <source>
        <dbReference type="WBParaSite" id="SSLN_0000842201-mRNA-1"/>
    </source>
</evidence>
<evidence type="ECO:0000256" key="1">
    <source>
        <dbReference type="SAM" id="MobiDB-lite"/>
    </source>
</evidence>
<organism evidence="4">
    <name type="scientific">Schistocephalus solidus</name>
    <name type="common">Tapeworm</name>
    <dbReference type="NCBI Taxonomy" id="70667"/>
    <lineage>
        <taxon>Eukaryota</taxon>
        <taxon>Metazoa</taxon>
        <taxon>Spiralia</taxon>
        <taxon>Lophotrochozoa</taxon>
        <taxon>Platyhelminthes</taxon>
        <taxon>Cestoda</taxon>
        <taxon>Eucestoda</taxon>
        <taxon>Diphyllobothriidea</taxon>
        <taxon>Diphyllobothriidae</taxon>
        <taxon>Schistocephalus</taxon>
    </lineage>
</organism>
<feature type="region of interest" description="Disordered" evidence="1">
    <location>
        <begin position="21"/>
        <end position="78"/>
    </location>
</feature>
<reference evidence="2 3" key="2">
    <citation type="submission" date="2018-11" db="EMBL/GenBank/DDBJ databases">
        <authorList>
            <consortium name="Pathogen Informatics"/>
        </authorList>
    </citation>
    <scope>NUCLEOTIDE SEQUENCE [LARGE SCALE GENOMIC DNA]</scope>
    <source>
        <strain evidence="2 3">NST_G2</strain>
    </source>
</reference>
<dbReference type="AlphaFoldDB" id="A0A183SV64"/>
<protein>
    <submittedName>
        <fullName evidence="2 4">Uncharacterized protein</fullName>
    </submittedName>
</protein>
<sequence>MSRTFRARIGVVRILRTQCNDNPITSTSATTASDSTTMTTPTTDNNLIEAPPPTPSSLLHPLHRSGQRRPLVSLPPPQ</sequence>